<dbReference type="EC" id="5.6.2.4" evidence="13"/>
<evidence type="ECO:0000256" key="3">
    <source>
        <dbReference type="ARBA" id="ARBA00022763"/>
    </source>
</evidence>
<evidence type="ECO:0000256" key="2">
    <source>
        <dbReference type="ARBA" id="ARBA00022741"/>
    </source>
</evidence>
<comment type="cofactor">
    <cofactor evidence="13">
        <name>Mg(2+)</name>
        <dbReference type="ChEBI" id="CHEBI:18420"/>
    </cofactor>
</comment>
<dbReference type="Gene3D" id="3.90.320.10">
    <property type="match status" value="1"/>
</dbReference>
<dbReference type="EC" id="3.1.-.-" evidence="13"/>
<dbReference type="InterPro" id="IPR000212">
    <property type="entry name" value="DNA_helicase_UvrD/REP"/>
</dbReference>
<keyword evidence="3 13" id="KW-0227">DNA damage</keyword>
<evidence type="ECO:0000256" key="5">
    <source>
        <dbReference type="ARBA" id="ARBA00022806"/>
    </source>
</evidence>
<feature type="domain" description="UvrD-like helicase ATP-binding" evidence="16">
    <location>
        <begin position="7"/>
        <end position="477"/>
    </location>
</feature>
<evidence type="ECO:0000256" key="14">
    <source>
        <dbReference type="PROSITE-ProRule" id="PRU00560"/>
    </source>
</evidence>
<dbReference type="Pfam" id="PF13361">
    <property type="entry name" value="UvrD_C"/>
    <property type="match status" value="1"/>
</dbReference>
<dbReference type="Gene3D" id="6.10.250.2380">
    <property type="match status" value="1"/>
</dbReference>
<keyword evidence="5 13" id="KW-0347">Helicase</keyword>
<evidence type="ECO:0000256" key="12">
    <source>
        <dbReference type="ARBA" id="ARBA00048988"/>
    </source>
</evidence>
<dbReference type="InterPro" id="IPR011335">
    <property type="entry name" value="Restrct_endonuc-II-like"/>
</dbReference>
<dbReference type="EMBL" id="CP002780">
    <property type="protein sequence ID" value="AEG60863.1"/>
    <property type="molecule type" value="Genomic_DNA"/>
</dbReference>
<dbReference type="InterPro" id="IPR011604">
    <property type="entry name" value="PDDEXK-like_dom_sf"/>
</dbReference>
<dbReference type="InterPro" id="IPR014152">
    <property type="entry name" value="AddA"/>
</dbReference>
<dbReference type="PROSITE" id="PS51217">
    <property type="entry name" value="UVRD_HELICASE_CTER"/>
    <property type="match status" value="1"/>
</dbReference>
<name>F6DQG9_DESRL</name>
<keyword evidence="7 13" id="KW-0067">ATP-binding</keyword>
<dbReference type="eggNOG" id="COG1074">
    <property type="taxonomic scope" value="Bacteria"/>
</dbReference>
<dbReference type="GO" id="GO:0003690">
    <property type="term" value="F:double-stranded DNA binding"/>
    <property type="evidence" value="ECO:0007669"/>
    <property type="project" value="UniProtKB-UniRule"/>
</dbReference>
<dbReference type="SUPFAM" id="SSF52980">
    <property type="entry name" value="Restriction endonuclease-like"/>
    <property type="match status" value="1"/>
</dbReference>
<keyword evidence="9 13" id="KW-0234">DNA repair</keyword>
<protein>
    <recommendedName>
        <fullName evidence="13">ATP-dependent helicase/nuclease subunit A</fullName>
        <ecNumber evidence="13">3.1.-.-</ecNumber>
        <ecNumber evidence="13">5.6.2.4</ecNumber>
    </recommendedName>
    <alternativeName>
        <fullName evidence="13">ATP-dependent helicase/nuclease AddA</fullName>
    </alternativeName>
    <alternativeName>
        <fullName evidence="13">DNA 3'-5' helicase AddA</fullName>
    </alternativeName>
</protein>
<keyword evidence="19" id="KW-1185">Reference proteome</keyword>
<dbReference type="Gene3D" id="3.40.50.300">
    <property type="entry name" value="P-loop containing nucleotide triphosphate hydrolases"/>
    <property type="match status" value="3"/>
</dbReference>
<evidence type="ECO:0000256" key="8">
    <source>
        <dbReference type="ARBA" id="ARBA00023125"/>
    </source>
</evidence>
<dbReference type="AlphaFoldDB" id="F6DQG9"/>
<dbReference type="PANTHER" id="PTHR11070">
    <property type="entry name" value="UVRD / RECB / PCRA DNA HELICASE FAMILY MEMBER"/>
    <property type="match status" value="1"/>
</dbReference>
<evidence type="ECO:0000256" key="10">
    <source>
        <dbReference type="ARBA" id="ARBA00023235"/>
    </source>
</evidence>
<dbReference type="Proteomes" id="UP000009234">
    <property type="component" value="Chromosome"/>
</dbReference>
<sequence>MILLSEKKWTQEQMAAITTRGENLLVAAAAGAGKTAVLVERILRLLTDPRQPVEVDRLLVVTFTNAAAAEMRERIGRALTEQLNENPQAKHLARQVALLNRASITTLHSFCLDLLRRYFYQLDLDPAFRIADEVEAELLRLEVLEELFEQHYAGEDNGGFTRLVDAYGGQKDDARLQDLVLELYRFSTSHPWPRSWLAGLADPFELPEAPEEIEKLSWIKQIKDHIAEEVSRVLALLEQAVYLARRPGGPEPYIGTLEEDMVLVRELRDRCGGSWQEMYKSFSSVQWGRLKACRGEYDEGLKDRVQGLRNRAKEKMKALLDTYFCAEPAELFRDLGTLVPLIRKLSSLTIEFTEAYRQRKKARGLVDFGDLEHYSLSLLLDESSQPGRLIPSRTALELREAYAEVLVDEYQDINEVQETLLQLVAKPNNRFMVGDVKQSIYGFRLAEPGLFLEKYHRYAASSENGCRILLSQNFRSRSGVIDGVNFVFRQIMTRETGDVDYDSAAELKYGAHYPAAEDEPLGQEAVELHLINREEKEEEVLPPASGGEGESINGAEEPELDSDQAEARLAGKRILELIQGGAGAGPCRVWDKNTGTYRPIRFKDMVILLRATAGRANTFLEELRGLGIPTYAELGTGYFEAIEVETFLSLLRIIDNPRQDVPLAAVLRSPIVGLKAVDLARISLCAGEGDFYDRLQRAAREDLGALAQTLSDFLVQLEKWRSWARRGSLADLIWRLYGETGYYDYVGGMVGGSQRQANLRILYHRARQYESTSFRGLFKFLRFVERIRATGSDLGSARTLGENEDVVRIMSIHKSKGLEFPVVFVAGLGRQFNLTGLNKEMLMHKSLGLGPQIINLETRVSYPSLPKLMMKERLKREALAEEMRVLYVALTRARERLVLLGSVKNLGRSLEHWCGAVGQGGWQLPEAELLQAKTFLDWIIPAVARHREGRVLLQRAETEALPPAVVAEDRSKWRIALWKRTELQDQARESNSQAESLLEKVRCLEPLEDAGQREEVSKRLGWRYPRAEVAAKAAKVTVTEIKRRFDSLDHLEENFETVIPRLARRPKFLQQDRGLTGAEKGTILHTVMQHVDLRETPDPLKISVLLQDLVDREILLPEQAATVDPQSIVRFFQSPLGQRVLRAKGVSRELPFTLTVPAGEIYPDLPPQGEQAEVVLVQGIIDCLVDEGDGFLLVDYKSDAVRPGQPPVAERYRGQINLYSRAVEKILQRPVRERVIYLFDTGETVWL</sequence>
<evidence type="ECO:0000256" key="7">
    <source>
        <dbReference type="ARBA" id="ARBA00022840"/>
    </source>
</evidence>
<evidence type="ECO:0000313" key="19">
    <source>
        <dbReference type="Proteomes" id="UP000009234"/>
    </source>
</evidence>
<dbReference type="GO" id="GO:0008408">
    <property type="term" value="F:3'-5' exonuclease activity"/>
    <property type="evidence" value="ECO:0007669"/>
    <property type="project" value="UniProtKB-UniRule"/>
</dbReference>
<comment type="function">
    <text evidence="13">The heterodimer acts as both an ATP-dependent DNA helicase and an ATP-dependent, dual-direction single-stranded exonuclease. Recognizes the chi site generating a DNA molecule suitable for the initiation of homologous recombination. The AddA nuclease domain is required for chi fragment generation; this subunit has the helicase and 3' -&gt; 5' nuclease activities.</text>
</comment>
<evidence type="ECO:0000256" key="1">
    <source>
        <dbReference type="ARBA" id="ARBA00022722"/>
    </source>
</evidence>
<keyword evidence="6 13" id="KW-0269">Exonuclease</keyword>
<dbReference type="PROSITE" id="PS51198">
    <property type="entry name" value="UVRD_HELICASE_ATP_BIND"/>
    <property type="match status" value="1"/>
</dbReference>
<accession>F6DQG9</accession>
<dbReference type="STRING" id="696281.Desru_2637"/>
<dbReference type="PANTHER" id="PTHR11070:SF48">
    <property type="entry name" value="ATP-DEPENDENT HELICASE_NUCLEASE SUBUNIT A"/>
    <property type="match status" value="1"/>
</dbReference>
<dbReference type="NCBIfam" id="TIGR02785">
    <property type="entry name" value="addA_Gpos"/>
    <property type="match status" value="1"/>
</dbReference>
<dbReference type="Pfam" id="PF00580">
    <property type="entry name" value="UvrD-helicase"/>
    <property type="match status" value="1"/>
</dbReference>
<comment type="catalytic activity">
    <reaction evidence="12 13">
        <text>ATP + H2O = ADP + phosphate + H(+)</text>
        <dbReference type="Rhea" id="RHEA:13065"/>
        <dbReference type="ChEBI" id="CHEBI:15377"/>
        <dbReference type="ChEBI" id="CHEBI:15378"/>
        <dbReference type="ChEBI" id="CHEBI:30616"/>
        <dbReference type="ChEBI" id="CHEBI:43474"/>
        <dbReference type="ChEBI" id="CHEBI:456216"/>
        <dbReference type="EC" id="5.6.2.4"/>
    </reaction>
</comment>
<evidence type="ECO:0000256" key="6">
    <source>
        <dbReference type="ARBA" id="ARBA00022839"/>
    </source>
</evidence>
<evidence type="ECO:0000313" key="18">
    <source>
        <dbReference type="EMBL" id="AEG60863.1"/>
    </source>
</evidence>
<evidence type="ECO:0000256" key="13">
    <source>
        <dbReference type="HAMAP-Rule" id="MF_01451"/>
    </source>
</evidence>
<dbReference type="GO" id="GO:0043138">
    <property type="term" value="F:3'-5' DNA helicase activity"/>
    <property type="evidence" value="ECO:0007669"/>
    <property type="project" value="UniProtKB-UniRule"/>
</dbReference>
<dbReference type="InterPro" id="IPR014017">
    <property type="entry name" value="DNA_helicase_UvrD-like_C"/>
</dbReference>
<keyword evidence="4 13" id="KW-0378">Hydrolase</keyword>
<keyword evidence="2 13" id="KW-0547">Nucleotide-binding</keyword>
<dbReference type="InterPro" id="IPR014016">
    <property type="entry name" value="UvrD-like_ATP-bd"/>
</dbReference>
<comment type="similarity">
    <text evidence="13">Belongs to the helicase family. AddA subfamily.</text>
</comment>
<evidence type="ECO:0000256" key="4">
    <source>
        <dbReference type="ARBA" id="ARBA00022801"/>
    </source>
</evidence>
<feature type="binding site" evidence="14">
    <location>
        <begin position="28"/>
        <end position="35"/>
    </location>
    <ligand>
        <name>ATP</name>
        <dbReference type="ChEBI" id="CHEBI:30616"/>
    </ligand>
</feature>
<evidence type="ECO:0000256" key="11">
    <source>
        <dbReference type="ARBA" id="ARBA00034617"/>
    </source>
</evidence>
<dbReference type="GO" id="GO:0000724">
    <property type="term" value="P:double-strand break repair via homologous recombination"/>
    <property type="evidence" value="ECO:0007669"/>
    <property type="project" value="UniProtKB-UniRule"/>
</dbReference>
<dbReference type="HOGENOM" id="CLU_001114_3_1_9"/>
<dbReference type="GO" id="GO:0005524">
    <property type="term" value="F:ATP binding"/>
    <property type="evidence" value="ECO:0007669"/>
    <property type="project" value="UniProtKB-UniRule"/>
</dbReference>
<feature type="domain" description="UvrD-like helicase C-terminal" evidence="17">
    <location>
        <begin position="519"/>
        <end position="817"/>
    </location>
</feature>
<dbReference type="InterPro" id="IPR027417">
    <property type="entry name" value="P-loop_NTPase"/>
</dbReference>
<dbReference type="Pfam" id="PF12705">
    <property type="entry name" value="PDDEXK_1"/>
    <property type="match status" value="1"/>
</dbReference>
<keyword evidence="8 13" id="KW-0238">DNA-binding</keyword>
<dbReference type="GO" id="GO:0016887">
    <property type="term" value="F:ATP hydrolysis activity"/>
    <property type="evidence" value="ECO:0007669"/>
    <property type="project" value="RHEA"/>
</dbReference>
<dbReference type="KEGG" id="dru:Desru_2637"/>
<dbReference type="GO" id="GO:0005829">
    <property type="term" value="C:cytosol"/>
    <property type="evidence" value="ECO:0007669"/>
    <property type="project" value="TreeGrafter"/>
</dbReference>
<organism evidence="18 19">
    <name type="scientific">Desulforamulus ruminis (strain ATCC 23193 / DSM 2154 / NCIMB 8452 / DL)</name>
    <name type="common">Desulfotomaculum ruminis</name>
    <dbReference type="NCBI Taxonomy" id="696281"/>
    <lineage>
        <taxon>Bacteria</taxon>
        <taxon>Bacillati</taxon>
        <taxon>Bacillota</taxon>
        <taxon>Clostridia</taxon>
        <taxon>Eubacteriales</taxon>
        <taxon>Peptococcaceae</taxon>
        <taxon>Desulforamulus</taxon>
    </lineage>
</organism>
<dbReference type="GO" id="GO:0033202">
    <property type="term" value="C:DNA helicase complex"/>
    <property type="evidence" value="ECO:0007669"/>
    <property type="project" value="TreeGrafter"/>
</dbReference>
<reference evidence="18 19" key="2">
    <citation type="journal article" date="2012" name="Stand. Genomic Sci.">
        <title>Complete genome sequence of the sulfate-reducing firmicute Desulfotomaculum ruminis type strain (DL(T)).</title>
        <authorList>
            <person name="Spring S."/>
            <person name="Visser M."/>
            <person name="Lu M."/>
            <person name="Copeland A."/>
            <person name="Lapidus A."/>
            <person name="Lucas S."/>
            <person name="Cheng J.F."/>
            <person name="Han C."/>
            <person name="Tapia R."/>
            <person name="Goodwin L.A."/>
            <person name="Pitluck S."/>
            <person name="Ivanova N."/>
            <person name="Land M."/>
            <person name="Hauser L."/>
            <person name="Larimer F."/>
            <person name="Rohde M."/>
            <person name="Goker M."/>
            <person name="Detter J.C."/>
            <person name="Kyrpides N.C."/>
            <person name="Woyke T."/>
            <person name="Schaap P.J."/>
            <person name="Plugge C.M."/>
            <person name="Muyzer G."/>
            <person name="Kuever J."/>
            <person name="Pereira I.A."/>
            <person name="Parshina S.N."/>
            <person name="Bernier-Latmani R."/>
            <person name="Stams A.J."/>
            <person name="Klenk H.P."/>
        </authorList>
    </citation>
    <scope>NUCLEOTIDE SEQUENCE [LARGE SCALE GENOMIC DNA]</scope>
    <source>
        <strain evidence="19">ATCC 23193 / DSM 2154 / NCIB 8452 / DL</strain>
    </source>
</reference>
<evidence type="ECO:0000256" key="15">
    <source>
        <dbReference type="SAM" id="MobiDB-lite"/>
    </source>
</evidence>
<evidence type="ECO:0000259" key="17">
    <source>
        <dbReference type="PROSITE" id="PS51217"/>
    </source>
</evidence>
<comment type="subunit">
    <text evidence="13">Heterodimer of AddA and AddB/RexB.</text>
</comment>
<evidence type="ECO:0000259" key="16">
    <source>
        <dbReference type="PROSITE" id="PS51198"/>
    </source>
</evidence>
<dbReference type="HAMAP" id="MF_01451">
    <property type="entry name" value="AddA"/>
    <property type="match status" value="1"/>
</dbReference>
<proteinExistence type="inferred from homology"/>
<evidence type="ECO:0000256" key="9">
    <source>
        <dbReference type="ARBA" id="ARBA00023204"/>
    </source>
</evidence>
<reference evidence="19" key="1">
    <citation type="submission" date="2011-05" db="EMBL/GenBank/DDBJ databases">
        <title>Complete sequence of Desulfotomaculum ruminis DSM 2154.</title>
        <authorList>
            <person name="Lucas S."/>
            <person name="Copeland A."/>
            <person name="Lapidus A."/>
            <person name="Cheng J.-F."/>
            <person name="Goodwin L."/>
            <person name="Pitluck S."/>
            <person name="Lu M."/>
            <person name="Detter J.C."/>
            <person name="Han C."/>
            <person name="Tapia R."/>
            <person name="Land M."/>
            <person name="Hauser L."/>
            <person name="Kyrpides N."/>
            <person name="Ivanova N."/>
            <person name="Mikhailova N."/>
            <person name="Pagani I."/>
            <person name="Stams A.J.M."/>
            <person name="Plugge C.M."/>
            <person name="Muyzer G."/>
            <person name="Kuever J."/>
            <person name="Parshina S.N."/>
            <person name="Ivanova A.E."/>
            <person name="Nazina T.N."/>
            <person name="Brambilla E."/>
            <person name="Spring S."/>
            <person name="Klenk H.-P."/>
            <person name="Woyke T."/>
        </authorList>
    </citation>
    <scope>NUCLEOTIDE SEQUENCE [LARGE SCALE GENOMIC DNA]</scope>
    <source>
        <strain evidence="19">ATCC 23193 / DSM 2154 / NCIB 8452 / DL</strain>
    </source>
</reference>
<keyword evidence="10 13" id="KW-0413">Isomerase</keyword>
<comment type="catalytic activity">
    <reaction evidence="11 13">
        <text>Couples ATP hydrolysis with the unwinding of duplex DNA by translocating in the 3'-5' direction.</text>
        <dbReference type="EC" id="5.6.2.4"/>
    </reaction>
</comment>
<dbReference type="FunFam" id="3.40.50.300:FF:001236">
    <property type="entry name" value="ATP-dependent helicase/nuclease subunit A"/>
    <property type="match status" value="1"/>
</dbReference>
<keyword evidence="1 13" id="KW-0540">Nuclease</keyword>
<gene>
    <name evidence="13" type="primary">addA</name>
    <name evidence="18" type="ordered locus">Desru_2637</name>
</gene>
<dbReference type="InterPro" id="IPR038726">
    <property type="entry name" value="PDDEXK_AddAB-type"/>
</dbReference>
<feature type="region of interest" description="Disordered" evidence="15">
    <location>
        <begin position="536"/>
        <end position="562"/>
    </location>
</feature>
<dbReference type="SUPFAM" id="SSF52540">
    <property type="entry name" value="P-loop containing nucleoside triphosphate hydrolases"/>
    <property type="match status" value="1"/>
</dbReference>